<feature type="domain" description="Sulfatase-modifying factor enzyme-like" evidence="4">
    <location>
        <begin position="193"/>
        <end position="335"/>
    </location>
</feature>
<dbReference type="PANTHER" id="PTHR23150:SF36">
    <property type="entry name" value="HERCYNINE OXYGENASE"/>
    <property type="match status" value="1"/>
</dbReference>
<keyword evidence="1" id="KW-0560">Oxidoreductase</keyword>
<feature type="domain" description="Sulfatase-modifying factor enzyme-like" evidence="4">
    <location>
        <begin position="349"/>
        <end position="424"/>
    </location>
</feature>
<evidence type="ECO:0000256" key="1">
    <source>
        <dbReference type="ARBA" id="ARBA00023002"/>
    </source>
</evidence>
<protein>
    <submittedName>
        <fullName evidence="6">Ergothioneine biosynthesis protein EgtB</fullName>
    </submittedName>
</protein>
<evidence type="ECO:0000259" key="5">
    <source>
        <dbReference type="Pfam" id="PF12867"/>
    </source>
</evidence>
<comment type="caution">
    <text evidence="6">The sequence shown here is derived from an EMBL/GenBank/DDBJ whole genome shotgun (WGS) entry which is preliminary data.</text>
</comment>
<dbReference type="Proteomes" id="UP001597120">
    <property type="component" value="Unassembled WGS sequence"/>
</dbReference>
<reference evidence="7" key="1">
    <citation type="journal article" date="2019" name="Int. J. Syst. Evol. Microbiol.">
        <title>The Global Catalogue of Microorganisms (GCM) 10K type strain sequencing project: providing services to taxonomists for standard genome sequencing and annotation.</title>
        <authorList>
            <consortium name="The Broad Institute Genomics Platform"/>
            <consortium name="The Broad Institute Genome Sequencing Center for Infectious Disease"/>
            <person name="Wu L."/>
            <person name="Ma J."/>
        </authorList>
    </citation>
    <scope>NUCLEOTIDE SEQUENCE [LARGE SCALE GENOMIC DNA]</scope>
    <source>
        <strain evidence="7">CCUG 57263</strain>
    </source>
</reference>
<evidence type="ECO:0000313" key="7">
    <source>
        <dbReference type="Proteomes" id="UP001597120"/>
    </source>
</evidence>
<dbReference type="SUPFAM" id="SSF109854">
    <property type="entry name" value="DinB/YfiT-like putative metalloenzymes"/>
    <property type="match status" value="1"/>
</dbReference>
<keyword evidence="2" id="KW-0408">Iron</keyword>
<dbReference type="InterPro" id="IPR042095">
    <property type="entry name" value="SUMF_sf"/>
</dbReference>
<dbReference type="PANTHER" id="PTHR23150">
    <property type="entry name" value="SULFATASE MODIFYING FACTOR 1, 2"/>
    <property type="match status" value="1"/>
</dbReference>
<dbReference type="InterPro" id="IPR034660">
    <property type="entry name" value="DinB/YfiT-like"/>
</dbReference>
<dbReference type="InterPro" id="IPR005532">
    <property type="entry name" value="SUMF_dom"/>
</dbReference>
<dbReference type="EMBL" id="JBHTIU010000063">
    <property type="protein sequence ID" value="MFD0870874.1"/>
    <property type="molecule type" value="Genomic_DNA"/>
</dbReference>
<dbReference type="InterPro" id="IPR024775">
    <property type="entry name" value="DinB-like"/>
</dbReference>
<dbReference type="InterPro" id="IPR016187">
    <property type="entry name" value="CTDL_fold"/>
</dbReference>
<proteinExistence type="predicted"/>
<dbReference type="RefSeq" id="WP_379289645.1">
    <property type="nucleotide sequence ID" value="NZ_JBHTIU010000063.1"/>
</dbReference>
<dbReference type="NCBIfam" id="TIGR03440">
    <property type="entry name" value="egtB_TIGR03440"/>
    <property type="match status" value="1"/>
</dbReference>
<comment type="pathway">
    <text evidence="3">Amino-acid biosynthesis; ergothioneine biosynthesis.</text>
</comment>
<dbReference type="Pfam" id="PF12867">
    <property type="entry name" value="DinB_2"/>
    <property type="match status" value="1"/>
</dbReference>
<dbReference type="InterPro" id="IPR017806">
    <property type="entry name" value="EgtB"/>
</dbReference>
<accession>A0ABW3DF69</accession>
<dbReference type="Gene3D" id="3.90.1580.10">
    <property type="entry name" value="paralog of FGE (formylglycine-generating enzyme)"/>
    <property type="match status" value="1"/>
</dbReference>
<dbReference type="InterPro" id="IPR051043">
    <property type="entry name" value="Sulfatase_Mod_Factor_Kinase"/>
</dbReference>
<gene>
    <name evidence="6" type="primary">egtB</name>
    <name evidence="6" type="ORF">ACFQ03_17165</name>
</gene>
<dbReference type="SUPFAM" id="SSF56436">
    <property type="entry name" value="C-type lectin-like"/>
    <property type="match status" value="1"/>
</dbReference>
<evidence type="ECO:0000256" key="3">
    <source>
        <dbReference type="ARBA" id="ARBA00037882"/>
    </source>
</evidence>
<keyword evidence="7" id="KW-1185">Reference proteome</keyword>
<dbReference type="Pfam" id="PF03781">
    <property type="entry name" value="FGE-sulfatase"/>
    <property type="match status" value="2"/>
</dbReference>
<name>A0ABW3DF69_9BACL</name>
<evidence type="ECO:0000313" key="6">
    <source>
        <dbReference type="EMBL" id="MFD0870874.1"/>
    </source>
</evidence>
<evidence type="ECO:0000259" key="4">
    <source>
        <dbReference type="Pfam" id="PF03781"/>
    </source>
</evidence>
<feature type="domain" description="DinB-like" evidence="5">
    <location>
        <begin position="21"/>
        <end position="141"/>
    </location>
</feature>
<organism evidence="6 7">
    <name type="scientific">Paenibacillus residui</name>
    <dbReference type="NCBI Taxonomy" id="629724"/>
    <lineage>
        <taxon>Bacteria</taxon>
        <taxon>Bacillati</taxon>
        <taxon>Bacillota</taxon>
        <taxon>Bacilli</taxon>
        <taxon>Bacillales</taxon>
        <taxon>Paenibacillaceae</taxon>
        <taxon>Paenibacillus</taxon>
    </lineage>
</organism>
<evidence type="ECO:0000256" key="2">
    <source>
        <dbReference type="ARBA" id="ARBA00023004"/>
    </source>
</evidence>
<sequence>MEYAQRTEAGLSPGRWLQERYRDVRETTERLADPLEAEDYVVQAMEDVCPPKWHLAHTTWFLEAAVLQRYAPRYEWYDHNYAALFASGEFGGEFHASVPRGVGLRPTIEEIYRYRRHVDERILELLENADEERLARVTPYFELSLNHELQHQEQLVADIKYNYFADPLKPVYRERKESGLHVLPYLTWHKFAEGQAEIGHQGPGFAFDNEMPRHKVWIGGFRLASQPVTNGEYLQFVEDGGYRQPRLWLAEGWNCVQKYGWEAPLYWEKRDGNWWYYTLSGMRELELDEPVCHVSYYEADAYARWAGRRLPTEAEWEVAFSAIRPEGNFAESGWFHPAPSGSSHGELLLQGYGDIWEWTMSPYLPYPGNRRTEGPFGEYHGKYMSNRMVLRGGSCITPRGLIRPTTRHYLLPEKRWQFSGIRLADDLEE</sequence>